<sequence>MNGGKQVLKLNSIPIQELSKQTGITVRTLRYYDQIGLLIPASKTPGKHRIYSDAELRKLQQIQFLKKLGFSLQEISDMISSREWNWSTSLMNQLDFVHKEQRKLSQMESALRAVLHSIAVEGETSWAVIQKLIQLSGQDPSLKQSFRNQMFDEREVEMLSLLPNMNSADPDSLEWIALLGQLKRLMEDSPDSPDVQRIVRRMDEKRLEHFEEEDSFVDKLWEIRKSPDQSEQMGLYPLEQELLAFMERAFDIYVTRKEEQQTERGETS</sequence>
<dbReference type="InterPro" id="IPR047057">
    <property type="entry name" value="MerR_fam"/>
</dbReference>
<dbReference type="PRINTS" id="PR00040">
    <property type="entry name" value="HTHMERR"/>
</dbReference>
<reference evidence="3" key="1">
    <citation type="journal article" date="2016" name="Genome Announc.">
        <title>Draft genomes of two strains of Paenibacillus glucanolyticus with capability to degrade lignocellulose.</title>
        <authorList>
            <person name="Mathews S.L."/>
            <person name="Pawlak J."/>
            <person name="Grunden A.M."/>
        </authorList>
    </citation>
    <scope>NUCLEOTIDE SEQUENCE [LARGE SCALE GENOMIC DNA]</scope>
    <source>
        <strain evidence="3">SLM1</strain>
    </source>
</reference>
<dbReference type="Gene3D" id="1.10.1660.10">
    <property type="match status" value="1"/>
</dbReference>
<dbReference type="PANTHER" id="PTHR30204">
    <property type="entry name" value="REDOX-CYCLING DRUG-SENSING TRANSCRIPTIONAL ACTIVATOR SOXR"/>
    <property type="match status" value="1"/>
</dbReference>
<dbReference type="SMART" id="SM00422">
    <property type="entry name" value="HTH_MERR"/>
    <property type="match status" value="1"/>
</dbReference>
<evidence type="ECO:0000313" key="4">
    <source>
        <dbReference type="Proteomes" id="UP000076796"/>
    </source>
</evidence>
<feature type="domain" description="HTH merR-type" evidence="2">
    <location>
        <begin position="12"/>
        <end position="81"/>
    </location>
</feature>
<comment type="caution">
    <text evidence="3">The sequence shown here is derived from an EMBL/GenBank/DDBJ whole genome shotgun (WGS) entry which is preliminary data.</text>
</comment>
<evidence type="ECO:0000259" key="2">
    <source>
        <dbReference type="PROSITE" id="PS50937"/>
    </source>
</evidence>
<dbReference type="Pfam" id="PF13411">
    <property type="entry name" value="MerR_1"/>
    <property type="match status" value="1"/>
</dbReference>
<dbReference type="PANTHER" id="PTHR30204:SF96">
    <property type="entry name" value="CHROMOSOME-ANCHORING PROTEIN RACA"/>
    <property type="match status" value="1"/>
</dbReference>
<dbReference type="InterPro" id="IPR009061">
    <property type="entry name" value="DNA-bd_dom_put_sf"/>
</dbReference>
<dbReference type="CDD" id="cd01106">
    <property type="entry name" value="HTH_TipAL-Mta"/>
    <property type="match status" value="1"/>
</dbReference>
<dbReference type="AlphaFoldDB" id="A0A163LUP7"/>
<gene>
    <name evidence="3" type="ORF">AWU65_22375</name>
</gene>
<dbReference type="GO" id="GO:0003700">
    <property type="term" value="F:DNA-binding transcription factor activity"/>
    <property type="evidence" value="ECO:0007669"/>
    <property type="project" value="InterPro"/>
</dbReference>
<dbReference type="GO" id="GO:0003677">
    <property type="term" value="F:DNA binding"/>
    <property type="evidence" value="ECO:0007669"/>
    <property type="project" value="UniProtKB-KW"/>
</dbReference>
<keyword evidence="1" id="KW-0238">DNA-binding</keyword>
<keyword evidence="4" id="KW-1185">Reference proteome</keyword>
<dbReference type="SUPFAM" id="SSF46955">
    <property type="entry name" value="Putative DNA-binding domain"/>
    <property type="match status" value="1"/>
</dbReference>
<accession>A0A163LUP7</accession>
<dbReference type="PROSITE" id="PS50937">
    <property type="entry name" value="HTH_MERR_2"/>
    <property type="match status" value="1"/>
</dbReference>
<proteinExistence type="predicted"/>
<dbReference type="EMBL" id="LWMH01000001">
    <property type="protein sequence ID" value="KZS48484.1"/>
    <property type="molecule type" value="Genomic_DNA"/>
</dbReference>
<dbReference type="InterPro" id="IPR000551">
    <property type="entry name" value="MerR-type_HTH_dom"/>
</dbReference>
<organism evidence="3 4">
    <name type="scientific">Paenibacillus glucanolyticus</name>
    <dbReference type="NCBI Taxonomy" id="59843"/>
    <lineage>
        <taxon>Bacteria</taxon>
        <taxon>Bacillati</taxon>
        <taxon>Bacillota</taxon>
        <taxon>Bacilli</taxon>
        <taxon>Bacillales</taxon>
        <taxon>Paenibacillaceae</taxon>
        <taxon>Paenibacillus</taxon>
    </lineage>
</organism>
<dbReference type="Proteomes" id="UP000076796">
    <property type="component" value="Unassembled WGS sequence"/>
</dbReference>
<dbReference type="OrthoDB" id="1894615at2"/>
<name>A0A163LUP7_9BACL</name>
<dbReference type="STRING" id="59843.A3958_21640"/>
<evidence type="ECO:0000256" key="1">
    <source>
        <dbReference type="ARBA" id="ARBA00023125"/>
    </source>
</evidence>
<protein>
    <submittedName>
        <fullName evidence="3">MerR family transcriptional regulator</fullName>
    </submittedName>
</protein>
<evidence type="ECO:0000313" key="3">
    <source>
        <dbReference type="EMBL" id="KZS48484.1"/>
    </source>
</evidence>